<protein>
    <submittedName>
        <fullName evidence="1">Uncharacterized protein</fullName>
    </submittedName>
</protein>
<gene>
    <name evidence="1" type="ORF">J2851_000948</name>
</gene>
<organism evidence="1 2">
    <name type="scientific">Azospirillum rugosum</name>
    <dbReference type="NCBI Taxonomy" id="416170"/>
    <lineage>
        <taxon>Bacteria</taxon>
        <taxon>Pseudomonadati</taxon>
        <taxon>Pseudomonadota</taxon>
        <taxon>Alphaproteobacteria</taxon>
        <taxon>Rhodospirillales</taxon>
        <taxon>Azospirillaceae</taxon>
        <taxon>Azospirillum</taxon>
    </lineage>
</organism>
<comment type="caution">
    <text evidence="1">The sequence shown here is derived from an EMBL/GenBank/DDBJ whole genome shotgun (WGS) entry which is preliminary data.</text>
</comment>
<dbReference type="EMBL" id="JAGINP010000002">
    <property type="protein sequence ID" value="MBP2291206.1"/>
    <property type="molecule type" value="Genomic_DNA"/>
</dbReference>
<name>A0ABS4SF58_9PROT</name>
<evidence type="ECO:0000313" key="1">
    <source>
        <dbReference type="EMBL" id="MBP2291206.1"/>
    </source>
</evidence>
<dbReference type="Proteomes" id="UP000781958">
    <property type="component" value="Unassembled WGS sequence"/>
</dbReference>
<sequence length="35" mass="3653">MSFVIPAKAGIQKTPHVSVDPAWIPAFAGMTTVLA</sequence>
<accession>A0ABS4SF58</accession>
<reference evidence="1 2" key="1">
    <citation type="submission" date="2021-03" db="EMBL/GenBank/DDBJ databases">
        <title>Genomic Encyclopedia of Type Strains, Phase III (KMG-III): the genomes of soil and plant-associated and newly described type strains.</title>
        <authorList>
            <person name="Whitman W."/>
        </authorList>
    </citation>
    <scope>NUCLEOTIDE SEQUENCE [LARGE SCALE GENOMIC DNA]</scope>
    <source>
        <strain evidence="1 2">IMMIB AFH-6</strain>
    </source>
</reference>
<evidence type="ECO:0000313" key="2">
    <source>
        <dbReference type="Proteomes" id="UP000781958"/>
    </source>
</evidence>
<keyword evidence="2" id="KW-1185">Reference proteome</keyword>
<proteinExistence type="predicted"/>